<feature type="domain" description="RWD" evidence="3">
    <location>
        <begin position="102"/>
        <end position="210"/>
    </location>
</feature>
<feature type="compositionally biased region" description="Basic and acidic residues" evidence="2">
    <location>
        <begin position="1459"/>
        <end position="1476"/>
    </location>
</feature>
<evidence type="ECO:0000313" key="5">
    <source>
        <dbReference type="Proteomes" id="UP000078560"/>
    </source>
</evidence>
<sequence>MNKQKYNYFNLNYFPFLCTMSRNKKKTSSDKLNEEKKYSNNLLREVKSEKGKEENIEKRTDDNPSILLEEKKGKEDDLIEQLTKEKKEREKTFRQCEELQRKEIEALKLIYVGNNELSIKYENNKEKDTIIYMQLNDENISDKAINITFQLPKDYPLKSFLIININVKNFTPDMNNYVNQEIYKDIENYIDQECSILNIIYKVNDLVESIQNRKDIIAQKRNSSSEGRDNLDDLEDDEDCEKNTQNEMINDNIPFFYCSKMTFSHHKRILARRLCYSHHILSFIKRSCILKWARELKIGGYSKIGYPGIIICEGPKEEVDFYINSLNKLRWKHFDCRGMEDIVLNEYEELDEMRVLPKNMHELDPKGMSTLSNICTECGLRDLFLTSMKIYSTRDKGGTNETATNVDSVRGGKRKKKKKNFIQEPHTSFFCKTVTRTNHSPCKIPPYEYASSRENNMNHNMHNLYKKTQLSSKEEDFHVNSLLMKNIFSRYDLKSRYLDLPVCTLKKENREHFERVSNNSWYDTSTIRKKKNIYLFCREMRSSNPSGNENLRDNDNPQLGKNLQESITIKMQANSTNIVDVFHSGIVDTSKFDEGSTLPTNVEGISIKGFHPYEKTRNKNLSFLQGRSPVSRNTSLVNMKKKVVPQLANVIKTKKLGTLDFQSKRGGIIKNGNYSFQICKSSEKERFKKRNGNINNFHFSKLKSNTSSIKDSVNKKVEINNNSHFVYKRNNSWRYFRPYNVYYDNRGIDKGNEEEVAYFPKRNIHTINNKNFYEKKKDINLNRYKNRINEKSNEKINTLEEDTEEAINNTFFATVDGKRADNIFSSNAPFLVSHIRGGKSGRIFWGKSKGKENLESEGEHIPDTGESRGQFRFSQRENGESDAKQCYHFEGGVYMCKSEHVEEAEKEANSKEDTCEDAYNETCGAFMWEDGGMCLSEPKGKVIRTKSWGEEKKRSSSEIGTSTIIPQMYAYMKKRNYEISKAGRGINILRSKIRENRKTVLGAEKYPEKCMSVKSLRMIKDLPIDGSTNMEEEIKCASKIVQHDVNKGSGCRMVLCANVSENISLIIDFKIYKPILMKSITQVNVYIDDKALKSIYINEYPQSFSVVIQQTSKINNEKCLVKMKKKLINIKEKNILKFIYLNNEKEIGCSYISIKHLLCLGIEGGIFLLVNDNKKESKDVSSFLPSYVIPFNKQEINILKSKIFFNYKILCPKFLVDSISLCDLVTTREKISYLEDMVRQMYNLIQDSALVKYMKCGRIISEGGNKTPYRRVTSHRQEEEKAEVEVKIEAQPGTKVEGKVEAKLEAQPGAKVEAKAEAQPGAKVEAQPGVKVKAVYEKTGGIDALGEVAQSLGTNSSFTRRCREAQINHGCSEKKQKNEIQSGSKVRTRHAQEGMIHMIEVCEETRNSQQGYFENIACGKQELLCEKRSIQEECTSIDGRGINILVKNIGNNDYCTSRENPKREENHPMENDLSKEKNKKITNCKNEEGIYNSGRVEFTKRDILSGGNYIGRKINLRRKIIGKERSRIFYINYGNKNKKETKELNIVIAKYKKEIDLKRAEIEILKHSNSNTKIMYKACFRKLLEIENERGVVSPEGKHLLKYSQVEIHKLKNVSVEKETFLEGTLFDDIALPAKGLENEEIKEDHRDAECDRKRNRGNIFDYPPAEGEKREAAFSESVDVNVMDEVDAESEANCKINDANVEGRSAVKGKENHAHFDQIEYKNMEKQLEMLLKENKCLKEEINKLKLNEEECFGGTFQFRGDAHSSRGIKENRLVSERGHIERKEYFCQNILTEEGKNTILQDVKKRNRYSNNTRFNFPLNFIKNDFCDPASEEDLENVDAVQ</sequence>
<gene>
    <name evidence="4" type="ORF">POVCU2_0029530</name>
</gene>
<evidence type="ECO:0000313" key="4">
    <source>
        <dbReference type="EMBL" id="SBS85069.1"/>
    </source>
</evidence>
<keyword evidence="1" id="KW-0175">Coiled coil</keyword>
<evidence type="ECO:0000256" key="2">
    <source>
        <dbReference type="SAM" id="MobiDB-lite"/>
    </source>
</evidence>
<dbReference type="InterPro" id="IPR010541">
    <property type="entry name" value="Prp3_C"/>
</dbReference>
<dbReference type="Pfam" id="PF06544">
    <property type="entry name" value="Prp3_C"/>
    <property type="match status" value="1"/>
</dbReference>
<feature type="region of interest" description="Disordered" evidence="2">
    <location>
        <begin position="25"/>
        <end position="67"/>
    </location>
</feature>
<evidence type="ECO:0000259" key="3">
    <source>
        <dbReference type="PROSITE" id="PS50908"/>
    </source>
</evidence>
<dbReference type="Proteomes" id="UP000078560">
    <property type="component" value="Unassembled WGS sequence"/>
</dbReference>
<dbReference type="CDD" id="cd24163">
    <property type="entry name" value="RWDD2_C"/>
    <property type="match status" value="1"/>
</dbReference>
<name>A0A1A8W1P8_PLAOA</name>
<dbReference type="PANTHER" id="PTHR15955">
    <property type="entry name" value="RWD DOMAIN CONTAINING PROTEIN 2"/>
    <property type="match status" value="1"/>
</dbReference>
<feature type="coiled-coil region" evidence="1">
    <location>
        <begin position="68"/>
        <end position="102"/>
    </location>
</feature>
<feature type="region of interest" description="Disordered" evidence="2">
    <location>
        <begin position="852"/>
        <end position="879"/>
    </location>
</feature>
<dbReference type="InterPro" id="IPR059181">
    <property type="entry name" value="RWDD2A-B_C"/>
</dbReference>
<organism evidence="4 5">
    <name type="scientific">Plasmodium ovale curtisi</name>
    <dbReference type="NCBI Taxonomy" id="864141"/>
    <lineage>
        <taxon>Eukaryota</taxon>
        <taxon>Sar</taxon>
        <taxon>Alveolata</taxon>
        <taxon>Apicomplexa</taxon>
        <taxon>Aconoidasida</taxon>
        <taxon>Haemosporida</taxon>
        <taxon>Plasmodiidae</taxon>
        <taxon>Plasmodium</taxon>
        <taxon>Plasmodium (Plasmodium)</taxon>
    </lineage>
</organism>
<evidence type="ECO:0000256" key="1">
    <source>
        <dbReference type="SAM" id="Coils"/>
    </source>
</evidence>
<dbReference type="PROSITE" id="PS50908">
    <property type="entry name" value="RWD"/>
    <property type="match status" value="1"/>
</dbReference>
<accession>A0A1A8W1P8</accession>
<dbReference type="InterPro" id="IPR017359">
    <property type="entry name" value="Phi-like"/>
</dbReference>
<protein>
    <recommendedName>
        <fullName evidence="3">RWD domain-containing protein</fullName>
    </recommendedName>
</protein>
<dbReference type="EMBL" id="FLQU01000391">
    <property type="protein sequence ID" value="SBS85069.1"/>
    <property type="molecule type" value="Genomic_DNA"/>
</dbReference>
<dbReference type="Pfam" id="PF05773">
    <property type="entry name" value="RWD"/>
    <property type="match status" value="1"/>
</dbReference>
<dbReference type="InterPro" id="IPR006575">
    <property type="entry name" value="RWD_dom"/>
</dbReference>
<reference evidence="5" key="1">
    <citation type="submission" date="2016-05" db="EMBL/GenBank/DDBJ databases">
        <authorList>
            <person name="Naeem Raeece"/>
        </authorList>
    </citation>
    <scope>NUCLEOTIDE SEQUENCE [LARGE SCALE GENOMIC DNA]</scope>
</reference>
<dbReference type="InterPro" id="IPR016135">
    <property type="entry name" value="UBQ-conjugating_enzyme/RWD"/>
</dbReference>
<dbReference type="PANTHER" id="PTHR15955:SF8">
    <property type="entry name" value="RWD DOMAIN-CONTAINING PROTEIN 2B-RELATED"/>
    <property type="match status" value="1"/>
</dbReference>
<feature type="coiled-coil region" evidence="1">
    <location>
        <begin position="781"/>
        <end position="809"/>
    </location>
</feature>
<dbReference type="Gene3D" id="3.10.110.10">
    <property type="entry name" value="Ubiquitin Conjugating Enzyme"/>
    <property type="match status" value="1"/>
</dbReference>
<feature type="coiled-coil region" evidence="1">
    <location>
        <begin position="1722"/>
        <end position="1749"/>
    </location>
</feature>
<feature type="region of interest" description="Disordered" evidence="2">
    <location>
        <begin position="1456"/>
        <end position="1477"/>
    </location>
</feature>
<feature type="compositionally biased region" description="Basic and acidic residues" evidence="2">
    <location>
        <begin position="852"/>
        <end position="866"/>
    </location>
</feature>
<dbReference type="SUPFAM" id="SSF54495">
    <property type="entry name" value="UBC-like"/>
    <property type="match status" value="1"/>
</dbReference>
<feature type="compositionally biased region" description="Basic and acidic residues" evidence="2">
    <location>
        <begin position="27"/>
        <end position="67"/>
    </location>
</feature>
<proteinExistence type="predicted"/>